<accession>A0A388TG14</accession>
<proteinExistence type="predicted"/>
<dbReference type="EMBL" id="BGZO01000013">
    <property type="protein sequence ID" value="GBR76000.1"/>
    <property type="molecule type" value="Genomic_DNA"/>
</dbReference>
<organism evidence="2 3">
    <name type="scientific">Candidatus Termititenax persephonae</name>
    <dbReference type="NCBI Taxonomy" id="2218525"/>
    <lineage>
        <taxon>Bacteria</taxon>
        <taxon>Bacillati</taxon>
        <taxon>Candidatus Margulisiibacteriota</taxon>
        <taxon>Candidatus Termititenacia</taxon>
        <taxon>Candidatus Termititenacales</taxon>
        <taxon>Candidatus Termititenacaceae</taxon>
        <taxon>Candidatus Termititenax</taxon>
    </lineage>
</organism>
<comment type="caution">
    <text evidence="2">The sequence shown here is derived from an EMBL/GenBank/DDBJ whole genome shotgun (WGS) entry which is preliminary data.</text>
</comment>
<feature type="region of interest" description="Disordered" evidence="1">
    <location>
        <begin position="1"/>
        <end position="26"/>
    </location>
</feature>
<dbReference type="Proteomes" id="UP000275925">
    <property type="component" value="Unassembled WGS sequence"/>
</dbReference>
<evidence type="ECO:0000313" key="2">
    <source>
        <dbReference type="EMBL" id="GBR76000.1"/>
    </source>
</evidence>
<reference evidence="2 3" key="1">
    <citation type="journal article" date="2019" name="ISME J.">
        <title>Genome analyses of uncultured TG2/ZB3 bacteria in 'Margulisbacteria' specifically attached to ectosymbiotic spirochetes of protists in the termite gut.</title>
        <authorList>
            <person name="Utami Y.D."/>
            <person name="Kuwahara H."/>
            <person name="Igai K."/>
            <person name="Murakami T."/>
            <person name="Sugaya K."/>
            <person name="Morikawa T."/>
            <person name="Nagura Y."/>
            <person name="Yuki M."/>
            <person name="Deevong P."/>
            <person name="Inoue T."/>
            <person name="Kihara K."/>
            <person name="Lo N."/>
            <person name="Yamada A."/>
            <person name="Ohkuma M."/>
            <person name="Hongoh Y."/>
        </authorList>
    </citation>
    <scope>NUCLEOTIDE SEQUENCE [LARGE SCALE GENOMIC DNA]</scope>
    <source>
        <strain evidence="2">NkOx7-02</strain>
    </source>
</reference>
<protein>
    <submittedName>
        <fullName evidence="2">Uncharacterized protein</fullName>
    </submittedName>
</protein>
<name>A0A388TG14_9BACT</name>
<evidence type="ECO:0000313" key="3">
    <source>
        <dbReference type="Proteomes" id="UP000275925"/>
    </source>
</evidence>
<dbReference type="AlphaFoldDB" id="A0A388TG14"/>
<sequence length="173" mass="19212">MQKNKNKNLKSFGVDKPTLSHGEAVRNGATGGVASVQARRENTERLKLSAFLLGIIDDKQANIKNAVNQIIERGDKNLISLLKIIMDSTEARPQAVPFADIFKGRQLLNVIPGENGETKRSVLFLSMPKADADRLADVFQCTVLSISKNYFDIALKEAKEDAWAEYKTEFDTN</sequence>
<evidence type="ECO:0000256" key="1">
    <source>
        <dbReference type="SAM" id="MobiDB-lite"/>
    </source>
</evidence>
<keyword evidence="3" id="KW-1185">Reference proteome</keyword>
<gene>
    <name evidence="2" type="ORF">NO2_0619</name>
</gene>